<sequence>MAVTHTPPVSAQHKDSSNTGSRGDRRSRRDQLGGAVPRVVVMENLRERGHFLQERLVQERFEVGMLEDARGALQWLSEGLVPRRGSDVELLICNARMLGDSGLDLLARWCAAHPHVPVLLVSAFTNAKLRARMARIPGGVVLDQDFSVEDVRATAVSMVETSVTS</sequence>
<name>A0A250IPR5_9BACT</name>
<dbReference type="Proteomes" id="UP000217289">
    <property type="component" value="Chromosome"/>
</dbReference>
<dbReference type="InterPro" id="IPR011006">
    <property type="entry name" value="CheY-like_superfamily"/>
</dbReference>
<dbReference type="EMBL" id="CP022163">
    <property type="protein sequence ID" value="ATB33268.1"/>
    <property type="molecule type" value="Genomic_DNA"/>
</dbReference>
<gene>
    <name evidence="4" type="ORF">MEBOL_006759</name>
</gene>
<evidence type="ECO:0000259" key="3">
    <source>
        <dbReference type="PROSITE" id="PS50110"/>
    </source>
</evidence>
<protein>
    <recommendedName>
        <fullName evidence="3">Response regulatory domain-containing protein</fullName>
    </recommendedName>
</protein>
<proteinExistence type="predicted"/>
<evidence type="ECO:0000313" key="5">
    <source>
        <dbReference type="Proteomes" id="UP000217289"/>
    </source>
</evidence>
<evidence type="ECO:0000256" key="2">
    <source>
        <dbReference type="SAM" id="MobiDB-lite"/>
    </source>
</evidence>
<dbReference type="AlphaFoldDB" id="A0A250IPR5"/>
<dbReference type="PROSITE" id="PS50110">
    <property type="entry name" value="RESPONSE_REGULATORY"/>
    <property type="match status" value="1"/>
</dbReference>
<comment type="caution">
    <text evidence="1">Lacks conserved residue(s) required for the propagation of feature annotation.</text>
</comment>
<feature type="compositionally biased region" description="Basic and acidic residues" evidence="2">
    <location>
        <begin position="12"/>
        <end position="30"/>
    </location>
</feature>
<keyword evidence="5" id="KW-1185">Reference proteome</keyword>
<dbReference type="Gene3D" id="3.40.50.2300">
    <property type="match status" value="1"/>
</dbReference>
<dbReference type="CDD" id="cd00156">
    <property type="entry name" value="REC"/>
    <property type="match status" value="1"/>
</dbReference>
<evidence type="ECO:0000256" key="1">
    <source>
        <dbReference type="PROSITE-ProRule" id="PRU00169"/>
    </source>
</evidence>
<dbReference type="SUPFAM" id="SSF52172">
    <property type="entry name" value="CheY-like"/>
    <property type="match status" value="1"/>
</dbReference>
<dbReference type="KEGG" id="mbd:MEBOL_006759"/>
<organism evidence="4 5">
    <name type="scientific">Melittangium boletus DSM 14713</name>
    <dbReference type="NCBI Taxonomy" id="1294270"/>
    <lineage>
        <taxon>Bacteria</taxon>
        <taxon>Pseudomonadati</taxon>
        <taxon>Myxococcota</taxon>
        <taxon>Myxococcia</taxon>
        <taxon>Myxococcales</taxon>
        <taxon>Cystobacterineae</taxon>
        <taxon>Archangiaceae</taxon>
        <taxon>Melittangium</taxon>
    </lineage>
</organism>
<reference evidence="4 5" key="1">
    <citation type="submission" date="2017-06" db="EMBL/GenBank/DDBJ databases">
        <authorList>
            <person name="Kim H.J."/>
            <person name="Triplett B.A."/>
        </authorList>
    </citation>
    <scope>NUCLEOTIDE SEQUENCE [LARGE SCALE GENOMIC DNA]</scope>
    <source>
        <strain evidence="4 5">DSM 14713</strain>
    </source>
</reference>
<feature type="domain" description="Response regulatory" evidence="3">
    <location>
        <begin position="38"/>
        <end position="159"/>
    </location>
</feature>
<dbReference type="RefSeq" id="WP_095981339.1">
    <property type="nucleotide sequence ID" value="NZ_CP022163.1"/>
</dbReference>
<evidence type="ECO:0000313" key="4">
    <source>
        <dbReference type="EMBL" id="ATB33268.1"/>
    </source>
</evidence>
<feature type="region of interest" description="Disordered" evidence="2">
    <location>
        <begin position="1"/>
        <end position="30"/>
    </location>
</feature>
<dbReference type="GO" id="GO:0000160">
    <property type="term" value="P:phosphorelay signal transduction system"/>
    <property type="evidence" value="ECO:0007669"/>
    <property type="project" value="InterPro"/>
</dbReference>
<accession>A0A250IPR5</accession>
<dbReference type="InterPro" id="IPR001789">
    <property type="entry name" value="Sig_transdc_resp-reg_receiver"/>
</dbReference>